<proteinExistence type="predicted"/>
<keyword evidence="3" id="KW-1185">Reference proteome</keyword>
<name>A0AAD9HSS1_9PEZI</name>
<feature type="compositionally biased region" description="Low complexity" evidence="1">
    <location>
        <begin position="472"/>
        <end position="483"/>
    </location>
</feature>
<reference evidence="2" key="1">
    <citation type="submission" date="2021-06" db="EMBL/GenBank/DDBJ databases">
        <title>Comparative genomics, transcriptomics and evolutionary studies reveal genomic signatures of adaptation to plant cell wall in hemibiotrophic fungi.</title>
        <authorList>
            <consortium name="DOE Joint Genome Institute"/>
            <person name="Baroncelli R."/>
            <person name="Diaz J.F."/>
            <person name="Benocci T."/>
            <person name="Peng M."/>
            <person name="Battaglia E."/>
            <person name="Haridas S."/>
            <person name="Andreopoulos W."/>
            <person name="Labutti K."/>
            <person name="Pangilinan J."/>
            <person name="Floch G.L."/>
            <person name="Makela M.R."/>
            <person name="Henrissat B."/>
            <person name="Grigoriev I.V."/>
            <person name="Crouch J.A."/>
            <person name="De Vries R.P."/>
            <person name="Sukno S.A."/>
            <person name="Thon M.R."/>
        </authorList>
    </citation>
    <scope>NUCLEOTIDE SEQUENCE</scope>
    <source>
        <strain evidence="2">MAFF235873</strain>
    </source>
</reference>
<dbReference type="EMBL" id="MU842818">
    <property type="protein sequence ID" value="KAK2033857.1"/>
    <property type="molecule type" value="Genomic_DNA"/>
</dbReference>
<dbReference type="Proteomes" id="UP001232148">
    <property type="component" value="Unassembled WGS sequence"/>
</dbReference>
<comment type="caution">
    <text evidence="2">The sequence shown here is derived from an EMBL/GenBank/DDBJ whole genome shotgun (WGS) entry which is preliminary data.</text>
</comment>
<evidence type="ECO:0000313" key="2">
    <source>
        <dbReference type="EMBL" id="KAK2033857.1"/>
    </source>
</evidence>
<feature type="compositionally biased region" description="Polar residues" evidence="1">
    <location>
        <begin position="157"/>
        <end position="170"/>
    </location>
</feature>
<protein>
    <submittedName>
        <fullName evidence="2">Uncharacterized protein</fullName>
    </submittedName>
</protein>
<feature type="compositionally biased region" description="Polar residues" evidence="1">
    <location>
        <begin position="219"/>
        <end position="228"/>
    </location>
</feature>
<dbReference type="AlphaFoldDB" id="A0AAD9HSS1"/>
<feature type="region of interest" description="Disordered" evidence="1">
    <location>
        <begin position="219"/>
        <end position="238"/>
    </location>
</feature>
<gene>
    <name evidence="2" type="ORF">LX32DRAFT_724799</name>
</gene>
<organism evidence="2 3">
    <name type="scientific">Colletotrichum zoysiae</name>
    <dbReference type="NCBI Taxonomy" id="1216348"/>
    <lineage>
        <taxon>Eukaryota</taxon>
        <taxon>Fungi</taxon>
        <taxon>Dikarya</taxon>
        <taxon>Ascomycota</taxon>
        <taxon>Pezizomycotina</taxon>
        <taxon>Sordariomycetes</taxon>
        <taxon>Hypocreomycetidae</taxon>
        <taxon>Glomerellales</taxon>
        <taxon>Glomerellaceae</taxon>
        <taxon>Colletotrichum</taxon>
        <taxon>Colletotrichum graminicola species complex</taxon>
    </lineage>
</organism>
<evidence type="ECO:0000313" key="3">
    <source>
        <dbReference type="Proteomes" id="UP001232148"/>
    </source>
</evidence>
<sequence>MLDKFGLRISYFWDIAQRSRTDTWIALAQQIFRLEIEKESLASTMNVQVKNEESDTPAKYEETAVPMTRGEQHVQVKVEEEVSTPPPRPSPQLRIAPSIGASGISSRYQRSSSSLPTLKTSARSTRLAVHNNASAIAPSAAPVNLTGCHGPARASLSVPTSPSRSDITTNVPPPSDYRVRQPALTRLQSVSAESKTVPRHQTASFSDHNPVLDALVAPSSTPSSQFDQHMQGKCSPVSSMKTTKLMKGPAYPGVIVPFCKDPRAWLDDELYGDWIYTTSTGIIKKLPQLGSCGPWQVPLPSNMDTTIHIDPYIHLLSRLLNVRIQSTKSPPSIHVKLFESQIAEQEKDSCLLEEHTAMKWKAWAVLAAWVDHLVRRGAPPAIPPIDLVSFVRNKILAEGRHAKAAAVDLLHERQGVVLPFEGHGILQMPRLTPADLLPQPRPSLSVAQKPSLMPFMRPPQASKSGHKHLLSDDSSSSSSSESSPEVQTKRLRRKK</sequence>
<accession>A0AAD9HSS1</accession>
<feature type="region of interest" description="Disordered" evidence="1">
    <location>
        <begin position="154"/>
        <end position="178"/>
    </location>
</feature>
<evidence type="ECO:0000256" key="1">
    <source>
        <dbReference type="SAM" id="MobiDB-lite"/>
    </source>
</evidence>
<feature type="region of interest" description="Disordered" evidence="1">
    <location>
        <begin position="433"/>
        <end position="495"/>
    </location>
</feature>